<keyword evidence="1" id="KW-0472">Membrane</keyword>
<evidence type="ECO:0000313" key="4">
    <source>
        <dbReference type="Proteomes" id="UP000613580"/>
    </source>
</evidence>
<organism evidence="3 4">
    <name type="scientific">Mycena chlorophos</name>
    <name type="common">Agaric fungus</name>
    <name type="synonym">Agaricus chlorophos</name>
    <dbReference type="NCBI Taxonomy" id="658473"/>
    <lineage>
        <taxon>Eukaryota</taxon>
        <taxon>Fungi</taxon>
        <taxon>Dikarya</taxon>
        <taxon>Basidiomycota</taxon>
        <taxon>Agaricomycotina</taxon>
        <taxon>Agaricomycetes</taxon>
        <taxon>Agaricomycetidae</taxon>
        <taxon>Agaricales</taxon>
        <taxon>Marasmiineae</taxon>
        <taxon>Mycenaceae</taxon>
        <taxon>Mycena</taxon>
    </lineage>
</organism>
<dbReference type="GO" id="GO:0031505">
    <property type="term" value="P:fungal-type cell wall organization"/>
    <property type="evidence" value="ECO:0007669"/>
    <property type="project" value="TreeGrafter"/>
</dbReference>
<dbReference type="OrthoDB" id="3349852at2759"/>
<dbReference type="PANTHER" id="PTHR28019:SF2">
    <property type="entry name" value="CELL MEMBRANE PROTEIN YLR413W-RELATED"/>
    <property type="match status" value="1"/>
</dbReference>
<dbReference type="EMBL" id="JACAZE010000007">
    <property type="protein sequence ID" value="KAF7310577.1"/>
    <property type="molecule type" value="Genomic_DNA"/>
</dbReference>
<feature type="transmembrane region" description="Helical" evidence="1">
    <location>
        <begin position="234"/>
        <end position="254"/>
    </location>
</feature>
<dbReference type="InterPro" id="IPR009571">
    <property type="entry name" value="SUR7/Rim9-like_fungi"/>
</dbReference>
<dbReference type="Pfam" id="PF06687">
    <property type="entry name" value="SUR7"/>
    <property type="match status" value="1"/>
</dbReference>
<evidence type="ECO:0000313" key="3">
    <source>
        <dbReference type="EMBL" id="KAF7310577.1"/>
    </source>
</evidence>
<dbReference type="Proteomes" id="UP000613580">
    <property type="component" value="Unassembled WGS sequence"/>
</dbReference>
<feature type="chain" id="PRO_5034286888" description="Actin cortical patch SUR7/pH-response regulator PalI" evidence="2">
    <location>
        <begin position="32"/>
        <end position="256"/>
    </location>
</feature>
<protein>
    <recommendedName>
        <fullName evidence="5">Actin cortical patch SUR7/pH-response regulator PalI</fullName>
    </recommendedName>
</protein>
<dbReference type="GO" id="GO:0051285">
    <property type="term" value="C:cell cortex of cell tip"/>
    <property type="evidence" value="ECO:0007669"/>
    <property type="project" value="TreeGrafter"/>
</dbReference>
<feature type="signal peptide" evidence="2">
    <location>
        <begin position="1"/>
        <end position="31"/>
    </location>
</feature>
<feature type="transmembrane region" description="Helical" evidence="1">
    <location>
        <begin position="175"/>
        <end position="196"/>
    </location>
</feature>
<keyword evidence="1" id="KW-0812">Transmembrane</keyword>
<reference evidence="3" key="1">
    <citation type="submission" date="2020-05" db="EMBL/GenBank/DDBJ databases">
        <title>Mycena genomes resolve the evolution of fungal bioluminescence.</title>
        <authorList>
            <person name="Tsai I.J."/>
        </authorList>
    </citation>
    <scope>NUCLEOTIDE SEQUENCE</scope>
    <source>
        <strain evidence="3">110903Hualien_Pintung</strain>
    </source>
</reference>
<dbReference type="AlphaFoldDB" id="A0A8H6WA83"/>
<evidence type="ECO:0008006" key="5">
    <source>
        <dbReference type="Google" id="ProtNLM"/>
    </source>
</evidence>
<dbReference type="GO" id="GO:0005886">
    <property type="term" value="C:plasma membrane"/>
    <property type="evidence" value="ECO:0007669"/>
    <property type="project" value="InterPro"/>
</dbReference>
<dbReference type="InterPro" id="IPR052413">
    <property type="entry name" value="SUR7_domain"/>
</dbReference>
<gene>
    <name evidence="3" type="ORF">HMN09_00600500</name>
</gene>
<evidence type="ECO:0000256" key="2">
    <source>
        <dbReference type="SAM" id="SignalP"/>
    </source>
</evidence>
<comment type="caution">
    <text evidence="3">The sequence shown here is derived from an EMBL/GenBank/DDBJ whole genome shotgun (WGS) entry which is preliminary data.</text>
</comment>
<dbReference type="PANTHER" id="PTHR28019">
    <property type="entry name" value="CELL MEMBRANE PROTEIN YLR413W-RELATED"/>
    <property type="match status" value="1"/>
</dbReference>
<accession>A0A8H6WA83</accession>
<feature type="transmembrane region" description="Helical" evidence="1">
    <location>
        <begin position="148"/>
        <end position="168"/>
    </location>
</feature>
<dbReference type="Gene3D" id="1.20.140.150">
    <property type="match status" value="1"/>
</dbReference>
<keyword evidence="2" id="KW-0732">Signal</keyword>
<sequence length="256" mass="27400">MRGEVCLGLSTILALTSLLLLVFVHVGQINTSSVPHGVSFVKINVSNYGDALHHALIDDIDGLYTNNASAPLEAGAGLRQLYEFGLYSYCAYVNSSAGTCTNTTIQRGFRPYDALTSDMQSNYTDFTNAIFSGTTFANSNSMAHSSRAAYWMLLLGTICAAVALFTGVFKYSITFLISTTFAILGTIFILIGASIWTTLVKQAESVNSIMIGTTESPVFVGIEASSGPALDLTWAAFASLFVSILPYMISCCTFRG</sequence>
<name>A0A8H6WA83_MYCCL</name>
<keyword evidence="1" id="KW-1133">Transmembrane helix</keyword>
<keyword evidence="4" id="KW-1185">Reference proteome</keyword>
<evidence type="ECO:0000256" key="1">
    <source>
        <dbReference type="SAM" id="Phobius"/>
    </source>
</evidence>
<proteinExistence type="predicted"/>